<dbReference type="GO" id="GO:0016747">
    <property type="term" value="F:acyltransferase activity, transferring groups other than amino-acyl groups"/>
    <property type="evidence" value="ECO:0007669"/>
    <property type="project" value="InterPro"/>
</dbReference>
<evidence type="ECO:0000256" key="2">
    <source>
        <dbReference type="ARBA" id="ARBA00023315"/>
    </source>
</evidence>
<reference evidence="4" key="2">
    <citation type="submission" date="2021-04" db="EMBL/GenBank/DDBJ databases">
        <authorList>
            <person name="Gilroy R."/>
        </authorList>
    </citation>
    <scope>NUCLEOTIDE SEQUENCE</scope>
    <source>
        <strain evidence="4">CHK193-4272</strain>
    </source>
</reference>
<feature type="domain" description="N-acetyltransferase" evidence="3">
    <location>
        <begin position="1"/>
        <end position="150"/>
    </location>
</feature>
<evidence type="ECO:0000313" key="4">
    <source>
        <dbReference type="EMBL" id="HIV62584.1"/>
    </source>
</evidence>
<dbReference type="Gene3D" id="3.40.630.30">
    <property type="match status" value="1"/>
</dbReference>
<dbReference type="CDD" id="cd04301">
    <property type="entry name" value="NAT_SF"/>
    <property type="match status" value="1"/>
</dbReference>
<dbReference type="AlphaFoldDB" id="A0A9D1PI93"/>
<name>A0A9D1PI93_9FIRM</name>
<dbReference type="SUPFAM" id="SSF55729">
    <property type="entry name" value="Acyl-CoA N-acyltransferases (Nat)"/>
    <property type="match status" value="1"/>
</dbReference>
<gene>
    <name evidence="4" type="ORF">H9746_07070</name>
</gene>
<dbReference type="InterPro" id="IPR050832">
    <property type="entry name" value="Bact_Acetyltransf"/>
</dbReference>
<dbReference type="Proteomes" id="UP000886808">
    <property type="component" value="Unassembled WGS sequence"/>
</dbReference>
<dbReference type="InterPro" id="IPR016181">
    <property type="entry name" value="Acyl_CoA_acyltransferase"/>
</dbReference>
<dbReference type="PANTHER" id="PTHR43877">
    <property type="entry name" value="AMINOALKYLPHOSPHONATE N-ACETYLTRANSFERASE-RELATED-RELATED"/>
    <property type="match status" value="1"/>
</dbReference>
<reference evidence="4" key="1">
    <citation type="journal article" date="2021" name="PeerJ">
        <title>Extensive microbial diversity within the chicken gut microbiome revealed by metagenomics and culture.</title>
        <authorList>
            <person name="Gilroy R."/>
            <person name="Ravi A."/>
            <person name="Getino M."/>
            <person name="Pursley I."/>
            <person name="Horton D.L."/>
            <person name="Alikhan N.F."/>
            <person name="Baker D."/>
            <person name="Gharbi K."/>
            <person name="Hall N."/>
            <person name="Watson M."/>
            <person name="Adriaenssens E.M."/>
            <person name="Foster-Nyarko E."/>
            <person name="Jarju S."/>
            <person name="Secka A."/>
            <person name="Antonio M."/>
            <person name="Oren A."/>
            <person name="Chaudhuri R.R."/>
            <person name="La Ragione R."/>
            <person name="Hildebrand F."/>
            <person name="Pallen M.J."/>
        </authorList>
    </citation>
    <scope>NUCLEOTIDE SEQUENCE</scope>
    <source>
        <strain evidence="4">CHK193-4272</strain>
    </source>
</reference>
<organism evidence="4 5">
    <name type="scientific">Candidatus Butyricicoccus avistercoris</name>
    <dbReference type="NCBI Taxonomy" id="2838518"/>
    <lineage>
        <taxon>Bacteria</taxon>
        <taxon>Bacillati</taxon>
        <taxon>Bacillota</taxon>
        <taxon>Clostridia</taxon>
        <taxon>Eubacteriales</taxon>
        <taxon>Butyricicoccaceae</taxon>
        <taxon>Butyricicoccus</taxon>
    </lineage>
</organism>
<dbReference type="InterPro" id="IPR000182">
    <property type="entry name" value="GNAT_dom"/>
</dbReference>
<proteinExistence type="predicted"/>
<keyword evidence="1" id="KW-0808">Transferase</keyword>
<keyword evidence="2" id="KW-0012">Acyltransferase</keyword>
<evidence type="ECO:0000313" key="5">
    <source>
        <dbReference type="Proteomes" id="UP000886808"/>
    </source>
</evidence>
<accession>A0A9D1PI93</accession>
<dbReference type="EMBL" id="DXIE01000038">
    <property type="protein sequence ID" value="HIV62584.1"/>
    <property type="molecule type" value="Genomic_DNA"/>
</dbReference>
<dbReference type="PROSITE" id="PS51186">
    <property type="entry name" value="GNAT"/>
    <property type="match status" value="1"/>
</dbReference>
<comment type="caution">
    <text evidence="4">The sequence shown here is derived from an EMBL/GenBank/DDBJ whole genome shotgun (WGS) entry which is preliminary data.</text>
</comment>
<sequence>MEIRDILPWDEKYFYDMVNKFYNSPAVDHKIPDSYAQRTFKLLMSSTPYARCFVAADENNIPRGYCLCSITWSNEAGGICVWIDELMVDEVMRGQGIGQMLIATVGEAYPNAARFRLEVTSANARAAKLYEGLGFNRLAYNQMVLEQPQP</sequence>
<protein>
    <submittedName>
        <fullName evidence="4">GNAT family N-acetyltransferase</fullName>
    </submittedName>
</protein>
<dbReference type="Pfam" id="PF00583">
    <property type="entry name" value="Acetyltransf_1"/>
    <property type="match status" value="1"/>
</dbReference>
<evidence type="ECO:0000256" key="1">
    <source>
        <dbReference type="ARBA" id="ARBA00022679"/>
    </source>
</evidence>
<evidence type="ECO:0000259" key="3">
    <source>
        <dbReference type="PROSITE" id="PS51186"/>
    </source>
</evidence>